<dbReference type="Proteomes" id="UP000257143">
    <property type="component" value="Unassembled WGS sequence"/>
</dbReference>
<feature type="transmembrane region" description="Helical" evidence="1">
    <location>
        <begin position="38"/>
        <end position="61"/>
    </location>
</feature>
<evidence type="ECO:0000256" key="1">
    <source>
        <dbReference type="SAM" id="Phobius"/>
    </source>
</evidence>
<organism evidence="2 3">
    <name type="scientific">Oceanobacillus arenosus</name>
    <dbReference type="NCBI Taxonomy" id="1229153"/>
    <lineage>
        <taxon>Bacteria</taxon>
        <taxon>Bacillati</taxon>
        <taxon>Bacillota</taxon>
        <taxon>Bacilli</taxon>
        <taxon>Bacillales</taxon>
        <taxon>Bacillaceae</taxon>
        <taxon>Oceanobacillus</taxon>
    </lineage>
</organism>
<name>A0A3D8PTJ1_9BACI</name>
<evidence type="ECO:0008006" key="4">
    <source>
        <dbReference type="Google" id="ProtNLM"/>
    </source>
</evidence>
<evidence type="ECO:0000313" key="3">
    <source>
        <dbReference type="Proteomes" id="UP000257143"/>
    </source>
</evidence>
<feature type="transmembrane region" description="Helical" evidence="1">
    <location>
        <begin position="67"/>
        <end position="87"/>
    </location>
</feature>
<evidence type="ECO:0000313" key="2">
    <source>
        <dbReference type="EMBL" id="RDW18459.1"/>
    </source>
</evidence>
<proteinExistence type="predicted"/>
<feature type="transmembrane region" description="Helical" evidence="1">
    <location>
        <begin position="6"/>
        <end position="26"/>
    </location>
</feature>
<gene>
    <name evidence="2" type="ORF">CWR48_12895</name>
</gene>
<comment type="caution">
    <text evidence="2">The sequence shown here is derived from an EMBL/GenBank/DDBJ whole genome shotgun (WGS) entry which is preliminary data.</text>
</comment>
<keyword evidence="1" id="KW-1133">Transmembrane helix</keyword>
<keyword evidence="1" id="KW-0812">Transmembrane</keyword>
<protein>
    <recommendedName>
        <fullName evidence="4">DUF3397 domain-containing protein</fullName>
    </recommendedName>
</protein>
<dbReference type="RefSeq" id="WP_115773637.1">
    <property type="nucleotide sequence ID" value="NZ_PIOC01000017.1"/>
</dbReference>
<feature type="transmembrane region" description="Helical" evidence="1">
    <location>
        <begin position="99"/>
        <end position="122"/>
    </location>
</feature>
<dbReference type="Pfam" id="PF11877">
    <property type="entry name" value="DUF3397"/>
    <property type="match status" value="1"/>
</dbReference>
<keyword evidence="1" id="KW-0472">Membrane</keyword>
<sequence length="125" mass="14649">MVDVIINIFAFLTTAPVVLTAFIYYISIKSHRPVWKAIHTAVNWTTIFYMIAVCLLVKIIFDITVTGYVSVFFLFLLGMFTYMQWRFHTDIKVTKAFKLAWRICFLLFLCLYLCLIITGIILEMI</sequence>
<accession>A0A3D8PTJ1</accession>
<reference evidence="3" key="1">
    <citation type="submission" date="2017-11" db="EMBL/GenBank/DDBJ databases">
        <authorList>
            <person name="Zhu W."/>
        </authorList>
    </citation>
    <scope>NUCLEOTIDE SEQUENCE [LARGE SCALE GENOMIC DNA]</scope>
    <source>
        <strain evidence="3">CAU 1183</strain>
    </source>
</reference>
<keyword evidence="3" id="KW-1185">Reference proteome</keyword>
<dbReference type="OrthoDB" id="2353183at2"/>
<dbReference type="AlphaFoldDB" id="A0A3D8PTJ1"/>
<dbReference type="InterPro" id="IPR024515">
    <property type="entry name" value="DUF3397"/>
</dbReference>
<dbReference type="EMBL" id="PIOC01000017">
    <property type="protein sequence ID" value="RDW18459.1"/>
    <property type="molecule type" value="Genomic_DNA"/>
</dbReference>